<keyword evidence="2" id="KW-0479">Metal-binding</keyword>
<keyword evidence="7" id="KW-1185">Reference proteome</keyword>
<dbReference type="GO" id="GO:0003677">
    <property type="term" value="F:DNA binding"/>
    <property type="evidence" value="ECO:0007669"/>
    <property type="project" value="InterPro"/>
</dbReference>
<evidence type="ECO:0000313" key="6">
    <source>
        <dbReference type="EMBL" id="KAH7225264.1"/>
    </source>
</evidence>
<comment type="subcellular location">
    <subcellularLocation>
        <location evidence="1">Nucleus</location>
    </subcellularLocation>
</comment>
<evidence type="ECO:0000256" key="3">
    <source>
        <dbReference type="ARBA" id="ARBA00023242"/>
    </source>
</evidence>
<feature type="compositionally biased region" description="Basic and acidic residues" evidence="4">
    <location>
        <begin position="1"/>
        <end position="18"/>
    </location>
</feature>
<dbReference type="PANTHER" id="PTHR31001">
    <property type="entry name" value="UNCHARACTERIZED TRANSCRIPTIONAL REGULATORY PROTEIN"/>
    <property type="match status" value="1"/>
</dbReference>
<reference evidence="6" key="1">
    <citation type="journal article" date="2021" name="Nat. Commun.">
        <title>Genetic determinants of endophytism in the Arabidopsis root mycobiome.</title>
        <authorList>
            <person name="Mesny F."/>
            <person name="Miyauchi S."/>
            <person name="Thiergart T."/>
            <person name="Pickel B."/>
            <person name="Atanasova L."/>
            <person name="Karlsson M."/>
            <person name="Huettel B."/>
            <person name="Barry K.W."/>
            <person name="Haridas S."/>
            <person name="Chen C."/>
            <person name="Bauer D."/>
            <person name="Andreopoulos W."/>
            <person name="Pangilinan J."/>
            <person name="LaButti K."/>
            <person name="Riley R."/>
            <person name="Lipzen A."/>
            <person name="Clum A."/>
            <person name="Drula E."/>
            <person name="Henrissat B."/>
            <person name="Kohler A."/>
            <person name="Grigoriev I.V."/>
            <person name="Martin F.M."/>
            <person name="Hacquard S."/>
        </authorList>
    </citation>
    <scope>NUCLEOTIDE SEQUENCE</scope>
    <source>
        <strain evidence="6">FSSC 5 MPI-SDFR-AT-0091</strain>
    </source>
</reference>
<evidence type="ECO:0000313" key="7">
    <source>
        <dbReference type="Proteomes" id="UP000736672"/>
    </source>
</evidence>
<dbReference type="InterPro" id="IPR036864">
    <property type="entry name" value="Zn2-C6_fun-type_DNA-bd_sf"/>
</dbReference>
<dbReference type="InterPro" id="IPR007219">
    <property type="entry name" value="XnlR_reg_dom"/>
</dbReference>
<dbReference type="Gene3D" id="4.10.240.10">
    <property type="entry name" value="Zn(2)-C6 fungal-type DNA-binding domain"/>
    <property type="match status" value="1"/>
</dbReference>
<dbReference type="GO" id="GO:0000981">
    <property type="term" value="F:DNA-binding transcription factor activity, RNA polymerase II-specific"/>
    <property type="evidence" value="ECO:0007669"/>
    <property type="project" value="InterPro"/>
</dbReference>
<feature type="region of interest" description="Disordered" evidence="4">
    <location>
        <begin position="1"/>
        <end position="46"/>
    </location>
</feature>
<evidence type="ECO:0000259" key="5">
    <source>
        <dbReference type="PROSITE" id="PS50048"/>
    </source>
</evidence>
<dbReference type="SMART" id="SM00906">
    <property type="entry name" value="Fungal_trans"/>
    <property type="match status" value="1"/>
</dbReference>
<dbReference type="GO" id="GO:0006351">
    <property type="term" value="P:DNA-templated transcription"/>
    <property type="evidence" value="ECO:0007669"/>
    <property type="project" value="InterPro"/>
</dbReference>
<dbReference type="SMART" id="SM00066">
    <property type="entry name" value="GAL4"/>
    <property type="match status" value="1"/>
</dbReference>
<dbReference type="CDD" id="cd12148">
    <property type="entry name" value="fungal_TF_MHR"/>
    <property type="match status" value="1"/>
</dbReference>
<proteinExistence type="predicted"/>
<dbReference type="PROSITE" id="PS00463">
    <property type="entry name" value="ZN2_CY6_FUNGAL_1"/>
    <property type="match status" value="1"/>
</dbReference>
<dbReference type="AlphaFoldDB" id="A0A9P9FZN1"/>
<protein>
    <submittedName>
        <fullName evidence="6">Fungal-specific transcription factor domain-containing protein</fullName>
    </submittedName>
</protein>
<feature type="domain" description="Zn(2)-C6 fungal-type" evidence="5">
    <location>
        <begin position="54"/>
        <end position="83"/>
    </location>
</feature>
<dbReference type="PANTHER" id="PTHR31001:SF50">
    <property type="entry name" value="ZN(II)2CYS6 TRANSCRIPTION FACTOR (EUROFUNG)"/>
    <property type="match status" value="1"/>
</dbReference>
<dbReference type="Pfam" id="PF00172">
    <property type="entry name" value="Zn_clus"/>
    <property type="match status" value="1"/>
</dbReference>
<dbReference type="Proteomes" id="UP000736672">
    <property type="component" value="Unassembled WGS sequence"/>
</dbReference>
<organism evidence="6 7">
    <name type="scientific">Fusarium solani</name>
    <name type="common">Filamentous fungus</name>
    <dbReference type="NCBI Taxonomy" id="169388"/>
    <lineage>
        <taxon>Eukaryota</taxon>
        <taxon>Fungi</taxon>
        <taxon>Dikarya</taxon>
        <taxon>Ascomycota</taxon>
        <taxon>Pezizomycotina</taxon>
        <taxon>Sordariomycetes</taxon>
        <taxon>Hypocreomycetidae</taxon>
        <taxon>Hypocreales</taxon>
        <taxon>Nectriaceae</taxon>
        <taxon>Fusarium</taxon>
        <taxon>Fusarium solani species complex</taxon>
    </lineage>
</organism>
<dbReference type="Pfam" id="PF04082">
    <property type="entry name" value="Fungal_trans"/>
    <property type="match status" value="1"/>
</dbReference>
<dbReference type="InterPro" id="IPR050613">
    <property type="entry name" value="Sec_Metabolite_Reg"/>
</dbReference>
<name>A0A9P9FZN1_FUSSL</name>
<dbReference type="SUPFAM" id="SSF57701">
    <property type="entry name" value="Zn2/Cys6 DNA-binding domain"/>
    <property type="match status" value="1"/>
</dbReference>
<dbReference type="PROSITE" id="PS50048">
    <property type="entry name" value="ZN2_CY6_FUNGAL_2"/>
    <property type="match status" value="1"/>
</dbReference>
<sequence>MDLNLRDTSPETRPRNLDSNDTPSDNPSTACGPAESNLPPVASTSGQPFLSVRSCVTCRRWKVKCDKAIPCANCARHGTKCMFPPPGRARPKPRARATEHILQRGLGGRPVSHQTAAFVSKERPTLSQSDIQFRLDEGILVKEQWIDRWWYTGERLPRRLYMFDAKPGTHIEEEASCEYTSVLVKLNELVHKAGGLVATDGDGEITIGPDARNFDPAKRFLEDFPTPPGTHALVLCYTSRDSNLSSQHPSPSQIPFYWQTFIENVNPLVKLFHIPTLSKTIRSIQGRVRSLSPPEEALIFAIYFAAVGSMALEEVRELLGREKETLINQYRCASEQALARAEFMTSADLVTLQAFVLYIYSLRQYVQPRSTWNLTALAVRMAQGIGVHLGPNSQESPLHLETRRRLWLCLWMLDLRTALDLNTDWLIADDCIDVGPPLNINDSDLDPAYREHPPSRTGMTDMTHMLVKYEISLLLKKLTHARGQKGPQPPNEEGMEELVAKRREQIQERYLRHCADDGLEWLTATNAKLSLATAPLLIYHHVLSSELRHSVSNNLRDRLVAASIETIECLHVLETMSPPHRRGWIFGTYIHWHATAFLLESLYLRPHDTDVARQSWNALGLVLGLWTTSFGARGACEPWSALVKLVERGKRLHETGLVFDGQGPNDEGRAVPPSTTRIGVSAELPRQVDTAPSNLSDIRGSVSSMRHELHSIPDSFPETPNSFSRIGRSGDDAMSLETSSIRPNFPEFSEQLISGGSQSVSEFTDNLPISEGSLSTNPAFSGLWLTENDASWDASQALTEPSVDNMTEYWAVWNGLAGDIEM</sequence>
<comment type="caution">
    <text evidence="6">The sequence shown here is derived from an EMBL/GenBank/DDBJ whole genome shotgun (WGS) entry which is preliminary data.</text>
</comment>
<dbReference type="InterPro" id="IPR001138">
    <property type="entry name" value="Zn2Cys6_DnaBD"/>
</dbReference>
<evidence type="ECO:0000256" key="4">
    <source>
        <dbReference type="SAM" id="MobiDB-lite"/>
    </source>
</evidence>
<evidence type="ECO:0000256" key="2">
    <source>
        <dbReference type="ARBA" id="ARBA00022723"/>
    </source>
</evidence>
<gene>
    <name evidence="6" type="ORF">B0J15DRAFT_506693</name>
</gene>
<dbReference type="EMBL" id="JAGTJS010000050">
    <property type="protein sequence ID" value="KAH7225264.1"/>
    <property type="molecule type" value="Genomic_DNA"/>
</dbReference>
<dbReference type="OrthoDB" id="435881at2759"/>
<dbReference type="GO" id="GO:0008270">
    <property type="term" value="F:zinc ion binding"/>
    <property type="evidence" value="ECO:0007669"/>
    <property type="project" value="InterPro"/>
</dbReference>
<feature type="compositionally biased region" description="Polar residues" evidence="4">
    <location>
        <begin position="19"/>
        <end position="29"/>
    </location>
</feature>
<dbReference type="CDD" id="cd00067">
    <property type="entry name" value="GAL4"/>
    <property type="match status" value="1"/>
</dbReference>
<keyword evidence="3" id="KW-0539">Nucleus</keyword>
<evidence type="ECO:0000256" key="1">
    <source>
        <dbReference type="ARBA" id="ARBA00004123"/>
    </source>
</evidence>
<accession>A0A9P9FZN1</accession>
<dbReference type="GO" id="GO:0005634">
    <property type="term" value="C:nucleus"/>
    <property type="evidence" value="ECO:0007669"/>
    <property type="project" value="UniProtKB-SubCell"/>
</dbReference>